<evidence type="ECO:0000256" key="1">
    <source>
        <dbReference type="SAM" id="MobiDB-lite"/>
    </source>
</evidence>
<dbReference type="Pfam" id="PF08719">
    <property type="entry name" value="NADAR"/>
    <property type="match status" value="1"/>
</dbReference>
<keyword evidence="4" id="KW-1185">Reference proteome</keyword>
<feature type="region of interest" description="Disordered" evidence="1">
    <location>
        <begin position="1"/>
        <end position="41"/>
    </location>
</feature>
<feature type="compositionally biased region" description="Basic residues" evidence="1">
    <location>
        <begin position="1"/>
        <end position="14"/>
    </location>
</feature>
<reference evidence="3 4" key="1">
    <citation type="journal article" date="2018" name="Sci. Rep.">
        <title>Comparative genomics provides insights into the lifestyle and reveals functional heterogeneity of dark septate endophytic fungi.</title>
        <authorList>
            <person name="Knapp D.G."/>
            <person name="Nemeth J.B."/>
            <person name="Barry K."/>
            <person name="Hainaut M."/>
            <person name="Henrissat B."/>
            <person name="Johnson J."/>
            <person name="Kuo A."/>
            <person name="Lim J.H.P."/>
            <person name="Lipzen A."/>
            <person name="Nolan M."/>
            <person name="Ohm R.A."/>
            <person name="Tamas L."/>
            <person name="Grigoriev I.V."/>
            <person name="Spatafora J.W."/>
            <person name="Nagy L.G."/>
            <person name="Kovacs G.M."/>
        </authorList>
    </citation>
    <scope>NUCLEOTIDE SEQUENCE [LARGE SCALE GENOMIC DNA]</scope>
    <source>
        <strain evidence="3 4">DSE2036</strain>
    </source>
</reference>
<dbReference type="Proteomes" id="UP000244855">
    <property type="component" value="Unassembled WGS sequence"/>
</dbReference>
<protein>
    <recommendedName>
        <fullName evidence="2">NADAR domain-containing protein</fullName>
    </recommendedName>
</protein>
<dbReference type="Gene3D" id="1.10.357.40">
    <property type="entry name" value="YbiA-like"/>
    <property type="match status" value="1"/>
</dbReference>
<dbReference type="STRING" id="97972.A0A2V1DDW9"/>
<dbReference type="NCBIfam" id="TIGR02464">
    <property type="entry name" value="ribofla_fusion"/>
    <property type="match status" value="1"/>
</dbReference>
<dbReference type="InterPro" id="IPR012816">
    <property type="entry name" value="NADAR"/>
</dbReference>
<dbReference type="EMBL" id="KZ805468">
    <property type="protein sequence ID" value="PVH96320.1"/>
    <property type="molecule type" value="Genomic_DNA"/>
</dbReference>
<name>A0A2V1DDW9_9PLEO</name>
<evidence type="ECO:0000313" key="3">
    <source>
        <dbReference type="EMBL" id="PVH96320.1"/>
    </source>
</evidence>
<gene>
    <name evidence="3" type="ORF">DM02DRAFT_124923</name>
</gene>
<dbReference type="AlphaFoldDB" id="A0A2V1DDW9"/>
<evidence type="ECO:0000313" key="4">
    <source>
        <dbReference type="Proteomes" id="UP000244855"/>
    </source>
</evidence>
<feature type="domain" description="NADAR" evidence="2">
    <location>
        <begin position="69"/>
        <end position="227"/>
    </location>
</feature>
<dbReference type="OrthoDB" id="206452at2759"/>
<dbReference type="CDD" id="cd15457">
    <property type="entry name" value="NADAR"/>
    <property type="match status" value="1"/>
</dbReference>
<dbReference type="InterPro" id="IPR037238">
    <property type="entry name" value="YbiA-like_sf"/>
</dbReference>
<accession>A0A2V1DDW9</accession>
<proteinExistence type="predicted"/>
<organism evidence="3 4">
    <name type="scientific">Periconia macrospinosa</name>
    <dbReference type="NCBI Taxonomy" id="97972"/>
    <lineage>
        <taxon>Eukaryota</taxon>
        <taxon>Fungi</taxon>
        <taxon>Dikarya</taxon>
        <taxon>Ascomycota</taxon>
        <taxon>Pezizomycotina</taxon>
        <taxon>Dothideomycetes</taxon>
        <taxon>Pleosporomycetidae</taxon>
        <taxon>Pleosporales</taxon>
        <taxon>Massarineae</taxon>
        <taxon>Periconiaceae</taxon>
        <taxon>Periconia</taxon>
    </lineage>
</organism>
<sequence length="244" mass="27822">MPKAKRKAVSKRKSPAKDEDVAKSKVTGSSENTPKRRTRTKKVDHVLEDNPPLNITVKIAKTGRQPAFYFWTDPNSEGGFLSPWYLCPFKYGGTVYNCAGQYILAAKAEFANDMESREKILLATTEDELKTLGDNIKNMPIEKWINDRYYMHFLETANRRKFLYSEQSQDLLEKFAKLGNRELVFCDPTDPYLGVGLSASEAETVGRESWGRNDYGKSFKALRHKIRHPISPVLKDTTWPCDTG</sequence>
<dbReference type="SUPFAM" id="SSF143990">
    <property type="entry name" value="YbiA-like"/>
    <property type="match status" value="1"/>
</dbReference>
<evidence type="ECO:0000259" key="2">
    <source>
        <dbReference type="Pfam" id="PF08719"/>
    </source>
</evidence>